<evidence type="ECO:0000313" key="1">
    <source>
        <dbReference type="EMBL" id="KAI8534222.1"/>
    </source>
</evidence>
<dbReference type="EMBL" id="CM046397">
    <property type="protein sequence ID" value="KAI8534222.1"/>
    <property type="molecule type" value="Genomic_DNA"/>
</dbReference>
<dbReference type="Proteomes" id="UP001062846">
    <property type="component" value="Chromosome 10"/>
</dbReference>
<evidence type="ECO:0000313" key="2">
    <source>
        <dbReference type="Proteomes" id="UP001062846"/>
    </source>
</evidence>
<proteinExistence type="predicted"/>
<accession>A0ACC0M104</accession>
<comment type="caution">
    <text evidence="1">The sequence shown here is derived from an EMBL/GenBank/DDBJ whole genome shotgun (WGS) entry which is preliminary data.</text>
</comment>
<gene>
    <name evidence="1" type="ORF">RHMOL_Rhmol10G0072400</name>
</gene>
<reference evidence="1" key="1">
    <citation type="submission" date="2022-02" db="EMBL/GenBank/DDBJ databases">
        <title>Plant Genome Project.</title>
        <authorList>
            <person name="Zhang R.-G."/>
        </authorList>
    </citation>
    <scope>NUCLEOTIDE SEQUENCE</scope>
    <source>
        <strain evidence="1">AT1</strain>
    </source>
</reference>
<organism evidence="1 2">
    <name type="scientific">Rhododendron molle</name>
    <name type="common">Chinese azalea</name>
    <name type="synonym">Azalea mollis</name>
    <dbReference type="NCBI Taxonomy" id="49168"/>
    <lineage>
        <taxon>Eukaryota</taxon>
        <taxon>Viridiplantae</taxon>
        <taxon>Streptophyta</taxon>
        <taxon>Embryophyta</taxon>
        <taxon>Tracheophyta</taxon>
        <taxon>Spermatophyta</taxon>
        <taxon>Magnoliopsida</taxon>
        <taxon>eudicotyledons</taxon>
        <taxon>Gunneridae</taxon>
        <taxon>Pentapetalae</taxon>
        <taxon>asterids</taxon>
        <taxon>Ericales</taxon>
        <taxon>Ericaceae</taxon>
        <taxon>Ericoideae</taxon>
        <taxon>Rhodoreae</taxon>
        <taxon>Rhododendron</taxon>
    </lineage>
</organism>
<sequence length="242" mass="27765">MRLCHRLSYKSTENRFLILPLLVRFPSNTASSTRLLSTHLPYQMLGDSLNSSDCRVVYVARNPKDTVVSLWHFENLISLEDREPRPLEDVVPKFCAGTVIYGPYYEHVLGYHTESLERPEKFFFVAYEELKSDPKTHVKRLAEFLGCPFEGGDDMDEQVEEVVRSCSVENLKKQEVNNSTDVPSWGMMPYKSYFRKGQVGDHANHLTKDMIDRIDAITKVKFHGVNLALGRKLNFSIDIVAS</sequence>
<protein>
    <submittedName>
        <fullName evidence="1">Uncharacterized protein</fullName>
    </submittedName>
</protein>
<keyword evidence="2" id="KW-1185">Reference proteome</keyword>
<name>A0ACC0M104_RHOML</name>